<keyword evidence="2" id="KW-1133">Transmembrane helix</keyword>
<name>A0A9N8HR57_9STRA</name>
<feature type="compositionally biased region" description="Low complexity" evidence="1">
    <location>
        <begin position="333"/>
        <end position="379"/>
    </location>
</feature>
<evidence type="ECO:0000256" key="3">
    <source>
        <dbReference type="SAM" id="SignalP"/>
    </source>
</evidence>
<feature type="compositionally biased region" description="Polar residues" evidence="1">
    <location>
        <begin position="746"/>
        <end position="760"/>
    </location>
</feature>
<proteinExistence type="predicted"/>
<feature type="compositionally biased region" description="Acidic residues" evidence="1">
    <location>
        <begin position="897"/>
        <end position="906"/>
    </location>
</feature>
<feature type="chain" id="PRO_5040349087" evidence="3">
    <location>
        <begin position="27"/>
        <end position="960"/>
    </location>
</feature>
<dbReference type="EMBL" id="CAICTM010001358">
    <property type="protein sequence ID" value="CAB9522956.1"/>
    <property type="molecule type" value="Genomic_DNA"/>
</dbReference>
<dbReference type="PANTHER" id="PTHR48125:SF10">
    <property type="entry name" value="OS12G0136300 PROTEIN"/>
    <property type="match status" value="1"/>
</dbReference>
<keyword evidence="2" id="KW-0812">Transmembrane</keyword>
<keyword evidence="2" id="KW-0472">Membrane</keyword>
<feature type="compositionally biased region" description="Pro residues" evidence="1">
    <location>
        <begin position="255"/>
        <end position="267"/>
    </location>
</feature>
<feature type="region of interest" description="Disordered" evidence="1">
    <location>
        <begin position="49"/>
        <end position="206"/>
    </location>
</feature>
<feature type="compositionally biased region" description="Low complexity" evidence="1">
    <location>
        <begin position="187"/>
        <end position="200"/>
    </location>
</feature>
<feature type="compositionally biased region" description="Low complexity" evidence="1">
    <location>
        <begin position="92"/>
        <end position="113"/>
    </location>
</feature>
<feature type="region of interest" description="Disordered" evidence="1">
    <location>
        <begin position="732"/>
        <end position="760"/>
    </location>
</feature>
<feature type="compositionally biased region" description="Polar residues" evidence="1">
    <location>
        <begin position="493"/>
        <end position="505"/>
    </location>
</feature>
<keyword evidence="5" id="KW-1185">Reference proteome</keyword>
<organism evidence="4 5">
    <name type="scientific">Seminavis robusta</name>
    <dbReference type="NCBI Taxonomy" id="568900"/>
    <lineage>
        <taxon>Eukaryota</taxon>
        <taxon>Sar</taxon>
        <taxon>Stramenopiles</taxon>
        <taxon>Ochrophyta</taxon>
        <taxon>Bacillariophyta</taxon>
        <taxon>Bacillariophyceae</taxon>
        <taxon>Bacillariophycidae</taxon>
        <taxon>Naviculales</taxon>
        <taxon>Naviculaceae</taxon>
        <taxon>Seminavis</taxon>
    </lineage>
</organism>
<dbReference type="AlphaFoldDB" id="A0A9N8HR57"/>
<feature type="compositionally biased region" description="Polar residues" evidence="1">
    <location>
        <begin position="396"/>
        <end position="406"/>
    </location>
</feature>
<feature type="transmembrane region" description="Helical" evidence="2">
    <location>
        <begin position="766"/>
        <end position="785"/>
    </location>
</feature>
<evidence type="ECO:0000313" key="5">
    <source>
        <dbReference type="Proteomes" id="UP001153069"/>
    </source>
</evidence>
<feature type="compositionally biased region" description="Low complexity" evidence="1">
    <location>
        <begin position="436"/>
        <end position="448"/>
    </location>
</feature>
<feature type="compositionally biased region" description="Polar residues" evidence="1">
    <location>
        <begin position="417"/>
        <end position="435"/>
    </location>
</feature>
<feature type="region of interest" description="Disordered" evidence="1">
    <location>
        <begin position="894"/>
        <end position="915"/>
    </location>
</feature>
<evidence type="ECO:0000256" key="1">
    <source>
        <dbReference type="SAM" id="MobiDB-lite"/>
    </source>
</evidence>
<feature type="signal peptide" evidence="3">
    <location>
        <begin position="1"/>
        <end position="26"/>
    </location>
</feature>
<feature type="compositionally biased region" description="Low complexity" evidence="1">
    <location>
        <begin position="121"/>
        <end position="145"/>
    </location>
</feature>
<keyword evidence="3" id="KW-0732">Signal</keyword>
<evidence type="ECO:0000313" key="4">
    <source>
        <dbReference type="EMBL" id="CAB9522956.1"/>
    </source>
</evidence>
<feature type="region of interest" description="Disordered" evidence="1">
    <location>
        <begin position="821"/>
        <end position="866"/>
    </location>
</feature>
<evidence type="ECO:0000256" key="2">
    <source>
        <dbReference type="SAM" id="Phobius"/>
    </source>
</evidence>
<feature type="region of interest" description="Disordered" evidence="1">
    <location>
        <begin position="240"/>
        <end position="516"/>
    </location>
</feature>
<gene>
    <name evidence="4" type="ORF">SEMRO_1360_G266110.1</name>
</gene>
<dbReference type="Proteomes" id="UP001153069">
    <property type="component" value="Unassembled WGS sequence"/>
</dbReference>
<feature type="compositionally biased region" description="Polar residues" evidence="1">
    <location>
        <begin position="821"/>
        <end position="839"/>
    </location>
</feature>
<feature type="compositionally biased region" description="Basic residues" evidence="1">
    <location>
        <begin position="57"/>
        <end position="78"/>
    </location>
</feature>
<feature type="compositionally biased region" description="Polar residues" evidence="1">
    <location>
        <begin position="310"/>
        <end position="332"/>
    </location>
</feature>
<comment type="caution">
    <text evidence="4">The sequence shown here is derived from an EMBL/GenBank/DDBJ whole genome shotgun (WGS) entry which is preliminary data.</text>
</comment>
<reference evidence="4" key="1">
    <citation type="submission" date="2020-06" db="EMBL/GenBank/DDBJ databases">
        <authorList>
            <consortium name="Plant Systems Biology data submission"/>
        </authorList>
    </citation>
    <scope>NUCLEOTIDE SEQUENCE</scope>
    <source>
        <strain evidence="4">D6</strain>
    </source>
</reference>
<protein>
    <submittedName>
        <fullName evidence="4">Laminin G sub domain 2</fullName>
    </submittedName>
</protein>
<dbReference type="PANTHER" id="PTHR48125">
    <property type="entry name" value="LP07818P1"/>
    <property type="match status" value="1"/>
</dbReference>
<accession>A0A9N8HR57</accession>
<feature type="compositionally biased region" description="Polar residues" evidence="1">
    <location>
        <begin position="273"/>
        <end position="302"/>
    </location>
</feature>
<sequence>MVSRTVTSRRSLVFLFALLSLQSVESLRSGGPKGVSSANQQVRLDELKLETASNVPQRRKNVKHVLTRGMKQNRRRAQKEKDKDDTDDEDSAPTWSPTSSPTRSPTSYPTRSPTSPPTPAPTARSRSTRAPGPRPTRNSSTSSSGTPGGHSVGGIVITLPPQTGVGSGSRGDPEQSLPTNNPALSIPAATQPPMAQPQPTSGGLTSNGIFVTLFPYAATMTPLTPPPQQQAATSVPAMVTNVPLPANPGTRLTPFPTPEPTTNPPTRKPITPDPTSRPTDVPSASPSISPTGEPSSIPSQLPTGAPINEPSGQPTQSPSTEPTQQPTQSPSIEPSLGPSESPTLSSSPTPSPSSTPTGSPVNFPTTPSPTSHPSDQPTSFPSISPSVAPSMKPSVAPSQAPTTNVPSLAPSVAPSMESDNPTHVPSSAPSSLPTNRPTTRAPRATSAPVSRPVVNRTPEPSYTIEAAQEETSAPTPKPTYGIDLQTLPPPSKPASQIQTQASATLPPTGADRPIADLNASGGIDALGEVKGETTLEFSLWFPDHRASDLDIISVENSVLNSLEMLFCDRHTPALTIDISDDLCVLKDESIGVQVAVIKSRSSGNQGTDLLVDLDATVLFAPFVSYLDERFVVEGDKAFFWTTWKVSWEVYQVGRPLMQDVLTRQAARGEALGLGEGKHLVGAQEIQNRMMIVMEASILSGEFNAILKTRMIGIPVLSSVLGSEMTTFQFLDQPGMDTADNNDNDEPNVSLQTADDSDTMSSGTKTIFIGIMCACFFFAVALGVYYNSYKPTMRAREAWMTESQRHGLDASEVCAAMRDNTHASGSLHSSNERLVSTQSPPRIDSLEDGLEQPPPANEIPEETSDDGTDAYMSAISSLSLGWSMESKSVEKVSGQSNEAEDVGDVEDAGQVPPPTVTEVPAVDVLSDLGTDDRASTMSGVDFGWSLDGMDAHWKPWTTKKS</sequence>